<name>A0A518CAC9_9BACT</name>
<dbReference type="InterPro" id="IPR037257">
    <property type="entry name" value="T2SS_E_N_sf"/>
</dbReference>
<dbReference type="PROSITE" id="PS00662">
    <property type="entry name" value="T2SP_E"/>
    <property type="match status" value="1"/>
</dbReference>
<dbReference type="OrthoDB" id="244550at2"/>
<proteinExistence type="inferred from homology"/>
<evidence type="ECO:0000313" key="5">
    <source>
        <dbReference type="EMBL" id="QDU76175.1"/>
    </source>
</evidence>
<keyword evidence="3" id="KW-0067">ATP-binding</keyword>
<dbReference type="KEGG" id="bvo:Pan97_32200"/>
<protein>
    <submittedName>
        <fullName evidence="5">Type II secretion system protein E</fullName>
    </submittedName>
</protein>
<sequence length="574" mass="63764">MVDAGEILLSCGLLTPEQAEIVRNEQESSADFIPKAVQLSFVEEDEALKALATAVGLDYIDLNHTEIDTTLIKTIPQRLIYRQSLLPVRRENGSIVVATSDPFDLYPLDEVASATGLSVVPVLAGRTEIAKLIKANLGVGGETVEGMLARKEEEEAGGVELLQDLDDEGGELAEIEQEASVIRLVNEILLEAIESRASDVHIESQSNNTVVIRYRIDGMLHSQPVPPEINYFQAAIISRLKIMSRLNIAEKRLPQDGRMKLKVRGREIDVRVSVIPMIHGESIVMRILDKGSLTLDLQKLGMDRDVYSQFQKIIRQPHGIILVTGPTGSGKTTTLYSSLLEIRDEATKIITTEDPVEYQLDGINQIQVHAKIGLTFSASLRSILRHDPDVVLVGEIRDLETAENAIQASLTGHLVFSTLHTNDAAGAFARMVDMGVEPFLIASTVEGVMAQRLVRRLCPECKEPHEVHRVDLPDDFPWDDLQEQDEKRLFHPVGCRKCRGVGYTGRMGIYELLTSTEDLRQMVHDNVSTWEIKQAAIKQGMSTLRQYGWRKALSGQTSVEEILRVTKSDNLRGN</sequence>
<dbReference type="GO" id="GO:0005886">
    <property type="term" value="C:plasma membrane"/>
    <property type="evidence" value="ECO:0007669"/>
    <property type="project" value="TreeGrafter"/>
</dbReference>
<dbReference type="InterPro" id="IPR007831">
    <property type="entry name" value="T2SS_GspE_N"/>
</dbReference>
<reference evidence="6" key="1">
    <citation type="submission" date="2019-02" db="EMBL/GenBank/DDBJ databases">
        <title>Deep-cultivation of Planctomycetes and their phenomic and genomic characterization uncovers novel biology.</title>
        <authorList>
            <person name="Wiegand S."/>
            <person name="Jogler M."/>
            <person name="Boedeker C."/>
            <person name="Pinto D."/>
            <person name="Vollmers J."/>
            <person name="Rivas-Marin E."/>
            <person name="Kohn T."/>
            <person name="Peeters S.H."/>
            <person name="Heuer A."/>
            <person name="Rast P."/>
            <person name="Oberbeckmann S."/>
            <person name="Bunk B."/>
            <person name="Jeske O."/>
            <person name="Meyerdierks A."/>
            <person name="Storesund J.E."/>
            <person name="Kallscheuer N."/>
            <person name="Luecker S."/>
            <person name="Lage O.M."/>
            <person name="Pohl T."/>
            <person name="Merkel B.J."/>
            <person name="Hornburger P."/>
            <person name="Mueller R.-W."/>
            <person name="Bruemmer F."/>
            <person name="Labrenz M."/>
            <person name="Spormann A.M."/>
            <person name="Op den Camp H."/>
            <person name="Overmann J."/>
            <person name="Amann R."/>
            <person name="Jetten M.S.M."/>
            <person name="Mascher T."/>
            <person name="Medema M.H."/>
            <person name="Devos D.P."/>
            <person name="Kaster A.-K."/>
            <person name="Ovreas L."/>
            <person name="Rohde M."/>
            <person name="Galperin M.Y."/>
            <person name="Jogler C."/>
        </authorList>
    </citation>
    <scope>NUCLEOTIDE SEQUENCE [LARGE SCALE GENOMIC DNA]</scope>
    <source>
        <strain evidence="6">Pan97</strain>
    </source>
</reference>
<dbReference type="CDD" id="cd01129">
    <property type="entry name" value="PulE-GspE-like"/>
    <property type="match status" value="1"/>
</dbReference>
<dbReference type="GO" id="GO:0016887">
    <property type="term" value="F:ATP hydrolysis activity"/>
    <property type="evidence" value="ECO:0007669"/>
    <property type="project" value="TreeGrafter"/>
</dbReference>
<organism evidence="5 6">
    <name type="scientific">Bremerella volcania</name>
    <dbReference type="NCBI Taxonomy" id="2527984"/>
    <lineage>
        <taxon>Bacteria</taxon>
        <taxon>Pseudomonadati</taxon>
        <taxon>Planctomycetota</taxon>
        <taxon>Planctomycetia</taxon>
        <taxon>Pirellulales</taxon>
        <taxon>Pirellulaceae</taxon>
        <taxon>Bremerella</taxon>
    </lineage>
</organism>
<accession>A0A518CAC9</accession>
<comment type="similarity">
    <text evidence="1">Belongs to the GSP E family.</text>
</comment>
<dbReference type="Pfam" id="PF00437">
    <property type="entry name" value="T2SSE"/>
    <property type="match status" value="1"/>
</dbReference>
<dbReference type="EMBL" id="CP036289">
    <property type="protein sequence ID" value="QDU76175.1"/>
    <property type="molecule type" value="Genomic_DNA"/>
</dbReference>
<dbReference type="Pfam" id="PF05157">
    <property type="entry name" value="MshEN"/>
    <property type="match status" value="1"/>
</dbReference>
<dbReference type="PANTHER" id="PTHR30258:SF2">
    <property type="entry name" value="COMG OPERON PROTEIN 1"/>
    <property type="match status" value="1"/>
</dbReference>
<evidence type="ECO:0000259" key="4">
    <source>
        <dbReference type="PROSITE" id="PS00662"/>
    </source>
</evidence>
<dbReference type="GO" id="GO:0005524">
    <property type="term" value="F:ATP binding"/>
    <property type="evidence" value="ECO:0007669"/>
    <property type="project" value="UniProtKB-KW"/>
</dbReference>
<dbReference type="RefSeq" id="WP_144974095.1">
    <property type="nucleotide sequence ID" value="NZ_CP036289.1"/>
</dbReference>
<dbReference type="SUPFAM" id="SSF52540">
    <property type="entry name" value="P-loop containing nucleoside triphosphate hydrolases"/>
    <property type="match status" value="1"/>
</dbReference>
<dbReference type="SUPFAM" id="SSF160246">
    <property type="entry name" value="EspE N-terminal domain-like"/>
    <property type="match status" value="1"/>
</dbReference>
<dbReference type="Gene3D" id="3.30.450.90">
    <property type="match status" value="1"/>
</dbReference>
<feature type="domain" description="Bacterial type II secretion system protein E" evidence="4">
    <location>
        <begin position="384"/>
        <end position="398"/>
    </location>
</feature>
<keyword evidence="6" id="KW-1185">Reference proteome</keyword>
<dbReference type="AlphaFoldDB" id="A0A518CAC9"/>
<dbReference type="InterPro" id="IPR001482">
    <property type="entry name" value="T2SS/T4SS_dom"/>
</dbReference>
<evidence type="ECO:0000256" key="2">
    <source>
        <dbReference type="ARBA" id="ARBA00022741"/>
    </source>
</evidence>
<dbReference type="FunFam" id="3.30.450.90:FF:000001">
    <property type="entry name" value="Type II secretion system ATPase GspE"/>
    <property type="match status" value="1"/>
</dbReference>
<dbReference type="PANTHER" id="PTHR30258">
    <property type="entry name" value="TYPE II SECRETION SYSTEM PROTEIN GSPE-RELATED"/>
    <property type="match status" value="1"/>
</dbReference>
<dbReference type="Gene3D" id="3.30.300.160">
    <property type="entry name" value="Type II secretion system, protein E, N-terminal domain"/>
    <property type="match status" value="1"/>
</dbReference>
<evidence type="ECO:0000313" key="6">
    <source>
        <dbReference type="Proteomes" id="UP000318626"/>
    </source>
</evidence>
<dbReference type="FunFam" id="3.40.50.300:FF:000398">
    <property type="entry name" value="Type IV pilus assembly ATPase PilB"/>
    <property type="match status" value="1"/>
</dbReference>
<gene>
    <name evidence="5" type="primary">xpsE_3</name>
    <name evidence="5" type="ORF">Pan97_32200</name>
</gene>
<dbReference type="InterPro" id="IPR027417">
    <property type="entry name" value="P-loop_NTPase"/>
</dbReference>
<evidence type="ECO:0000256" key="3">
    <source>
        <dbReference type="ARBA" id="ARBA00022840"/>
    </source>
</evidence>
<keyword evidence="2" id="KW-0547">Nucleotide-binding</keyword>
<dbReference type="Proteomes" id="UP000318626">
    <property type="component" value="Chromosome"/>
</dbReference>
<evidence type="ECO:0000256" key="1">
    <source>
        <dbReference type="ARBA" id="ARBA00006611"/>
    </source>
</evidence>
<dbReference type="Gene3D" id="3.40.50.300">
    <property type="entry name" value="P-loop containing nucleotide triphosphate hydrolases"/>
    <property type="match status" value="1"/>
</dbReference>